<dbReference type="Proteomes" id="UP000038045">
    <property type="component" value="Unplaced"/>
</dbReference>
<name>A0A0N4ZVG0_PARTI</name>
<dbReference type="Pfam" id="PF20654">
    <property type="entry name" value="Sec3_C-term"/>
    <property type="match status" value="1"/>
</dbReference>
<dbReference type="STRING" id="131310.A0A0N4ZVG0"/>
<dbReference type="PANTHER" id="PTHR16092">
    <property type="entry name" value="SEC3/SYNTAXIN-RELATED"/>
    <property type="match status" value="1"/>
</dbReference>
<keyword evidence="3" id="KW-0268">Exocytosis</keyword>
<feature type="domain" description="Exocyst complex component Sec3 PIP2-binding N-terminal" evidence="5">
    <location>
        <begin position="33"/>
        <end position="124"/>
    </location>
</feature>
<accession>A0A0N4ZVG0</accession>
<proteinExistence type="inferred from homology"/>
<comment type="similarity">
    <text evidence="1">Belongs to the SEC3 family.</text>
</comment>
<dbReference type="InterPro" id="IPR019160">
    <property type="entry name" value="Sec3_CC"/>
</dbReference>
<dbReference type="GO" id="GO:0000145">
    <property type="term" value="C:exocyst"/>
    <property type="evidence" value="ECO:0007669"/>
    <property type="project" value="InterPro"/>
</dbReference>
<dbReference type="Gene3D" id="2.30.29.90">
    <property type="match status" value="1"/>
</dbReference>
<reference evidence="7" key="1">
    <citation type="submission" date="2017-02" db="UniProtKB">
        <authorList>
            <consortium name="WormBaseParasite"/>
        </authorList>
    </citation>
    <scope>IDENTIFICATION</scope>
</reference>
<evidence type="ECO:0000256" key="3">
    <source>
        <dbReference type="ARBA" id="ARBA00022483"/>
    </source>
</evidence>
<dbReference type="Pfam" id="PF15277">
    <property type="entry name" value="Sec3-PIP2_bind"/>
    <property type="match status" value="1"/>
</dbReference>
<keyword evidence="4" id="KW-0175">Coiled coil</keyword>
<sequence>MSTALKSTLQKLVFNPDGERLMAVAHVKNDGKRKKKENFLCLVVTTEQSTVAVRLYIVKGSDDSMKKKEKFELRDVSVVDGINPRKALTDFEMNISDKQLKLSCGSFEEKDSFVKQMFKMVNLYLPVQKPEFVNVSLPVEEPTGNMNFTEIISEINKENFGGDYQPISAKEEYDFRKLLEKSNLTIGEAEKFNLTLTDQLMQLDGANIESIMGSEQAVTDLINVIDSALNETVKLEEMLNTFDGLLTFVRESVELIEEKDSLGILEFKNTQFLVQELMKYINSIDSVDGDHIYTLQNANLSDPSSINKCTIAAKAIQDFMKEETSLNEMKSYQEHLENLNKATDIFVDKLMAHLSPLFTNSNSFNDGSEGAYELSLRKHSQRFHSLTMFSDLILWLKQTRHGVYTGAIQKYVELTKQIYKKDFQMFFETLNKHLIRNEKSRTLTRNNDKSFIESFQDEENNVLNLLDTALFEISNVVESEQKFCTRFFHIHTDIFSSLETQSIKSGDSDNKNNDKVLNEQVKIILSPLFDVVNGHLEQFAKNCCKQNPYTAITLFVAMSKKIGKYQNSNSYFSVIFGRLMVLIKRQFDIFMESEGQSYCEIKLIKRTRIRIIEAIDRFYNLAVIAERSIQGSERRNDLDRWYMELVCRLFTTIDKAASSQYSKSPSSVVKFENYHHLYLKLSELKIECLDGKRKEAKKLCQDNIDLYVKEYMGRPLEKIHLFFERIERAMDSGMSAEEVGYQTQFSKSELKKVISSYPGKEIKKGLEQLYKKMEKHLIEGSNLLQVVWRNMQDVFLKQIKHYQNLITKCYNSSKIELEVSIDDVLQYFSEIAMQH</sequence>
<evidence type="ECO:0000256" key="2">
    <source>
        <dbReference type="ARBA" id="ARBA00022448"/>
    </source>
</evidence>
<dbReference type="SMART" id="SM01313">
    <property type="entry name" value="Sec3-PIP2_bind"/>
    <property type="match status" value="1"/>
</dbReference>
<keyword evidence="2" id="KW-0813">Transport</keyword>
<protein>
    <submittedName>
        <fullName evidence="7">Sec3-PIP2_bind domain-containing protein</fullName>
    </submittedName>
</protein>
<dbReference type="WBParaSite" id="PTRK_0001256400.1">
    <property type="protein sequence ID" value="PTRK_0001256400.1"/>
    <property type="gene ID" value="PTRK_0001256400"/>
</dbReference>
<evidence type="ECO:0000313" key="6">
    <source>
        <dbReference type="Proteomes" id="UP000038045"/>
    </source>
</evidence>
<dbReference type="GO" id="GO:0006887">
    <property type="term" value="P:exocytosis"/>
    <property type="evidence" value="ECO:0007669"/>
    <property type="project" value="UniProtKB-KW"/>
</dbReference>
<evidence type="ECO:0000256" key="4">
    <source>
        <dbReference type="ARBA" id="ARBA00023054"/>
    </source>
</evidence>
<dbReference type="InterPro" id="IPR048628">
    <property type="entry name" value="Sec3_C"/>
</dbReference>
<dbReference type="GO" id="GO:0005546">
    <property type="term" value="F:phosphatidylinositol-4,5-bisphosphate binding"/>
    <property type="evidence" value="ECO:0007669"/>
    <property type="project" value="TreeGrafter"/>
</dbReference>
<dbReference type="AlphaFoldDB" id="A0A0N4ZVG0"/>
<dbReference type="GO" id="GO:0005886">
    <property type="term" value="C:plasma membrane"/>
    <property type="evidence" value="ECO:0007669"/>
    <property type="project" value="TreeGrafter"/>
</dbReference>
<dbReference type="InterPro" id="IPR028258">
    <property type="entry name" value="Sec3-PIP2_bind"/>
</dbReference>
<dbReference type="Pfam" id="PF09763">
    <property type="entry name" value="Sec3_CC"/>
    <property type="match status" value="1"/>
</dbReference>
<organism evidence="6 7">
    <name type="scientific">Parastrongyloides trichosuri</name>
    <name type="common">Possum-specific nematode worm</name>
    <dbReference type="NCBI Taxonomy" id="131310"/>
    <lineage>
        <taxon>Eukaryota</taxon>
        <taxon>Metazoa</taxon>
        <taxon>Ecdysozoa</taxon>
        <taxon>Nematoda</taxon>
        <taxon>Chromadorea</taxon>
        <taxon>Rhabditida</taxon>
        <taxon>Tylenchina</taxon>
        <taxon>Panagrolaimomorpha</taxon>
        <taxon>Strongyloidoidea</taxon>
        <taxon>Strongyloididae</taxon>
        <taxon>Parastrongyloides</taxon>
    </lineage>
</organism>
<dbReference type="GO" id="GO:0006893">
    <property type="term" value="P:Golgi to plasma membrane transport"/>
    <property type="evidence" value="ECO:0007669"/>
    <property type="project" value="TreeGrafter"/>
</dbReference>
<dbReference type="PANTHER" id="PTHR16092:SF14">
    <property type="entry name" value="EXOCYST COMPLEX COMPONENT 1 ISOFORM X1"/>
    <property type="match status" value="1"/>
</dbReference>
<evidence type="ECO:0000256" key="1">
    <source>
        <dbReference type="ARBA" id="ARBA00006518"/>
    </source>
</evidence>
<evidence type="ECO:0000313" key="7">
    <source>
        <dbReference type="WBParaSite" id="PTRK_0001256400.1"/>
    </source>
</evidence>
<evidence type="ECO:0000259" key="5">
    <source>
        <dbReference type="SMART" id="SM01313"/>
    </source>
</evidence>
<keyword evidence="6" id="KW-1185">Reference proteome</keyword>